<name>A0A845I381_9BURK</name>
<reference evidence="7" key="1">
    <citation type="submission" date="2019-12" db="EMBL/GenBank/DDBJ databases">
        <title>Novel species isolated from a subtropical stream in China.</title>
        <authorList>
            <person name="Lu H."/>
        </authorList>
    </citation>
    <scope>NUCLEOTIDE SEQUENCE [LARGE SCALE GENOMIC DNA]</scope>
    <source>
        <strain evidence="7">FT93W</strain>
    </source>
</reference>
<feature type="region of interest" description="Disordered" evidence="5">
    <location>
        <begin position="103"/>
        <end position="125"/>
    </location>
</feature>
<keyword evidence="2 4" id="KW-0694">RNA-binding</keyword>
<dbReference type="Gene3D" id="3.10.290.10">
    <property type="entry name" value="RNA-binding S4 domain"/>
    <property type="match status" value="1"/>
</dbReference>
<dbReference type="RefSeq" id="WP_161036099.1">
    <property type="nucleotide sequence ID" value="NZ_WWCL01000003.1"/>
</dbReference>
<evidence type="ECO:0000256" key="5">
    <source>
        <dbReference type="SAM" id="MobiDB-lite"/>
    </source>
</evidence>
<evidence type="ECO:0000256" key="3">
    <source>
        <dbReference type="ARBA" id="ARBA00023125"/>
    </source>
</evidence>
<evidence type="ECO:0000256" key="2">
    <source>
        <dbReference type="ARBA" id="ARBA00022884"/>
    </source>
</evidence>
<dbReference type="InterPro" id="IPR036986">
    <property type="entry name" value="S4_RNA-bd_sf"/>
</dbReference>
<keyword evidence="3" id="KW-0238">DNA-binding</keyword>
<dbReference type="CDD" id="cd00165">
    <property type="entry name" value="S4"/>
    <property type="match status" value="1"/>
</dbReference>
<dbReference type="GO" id="GO:0003727">
    <property type="term" value="F:single-stranded RNA binding"/>
    <property type="evidence" value="ECO:0007669"/>
    <property type="project" value="InterPro"/>
</dbReference>
<dbReference type="SUPFAM" id="SSF55174">
    <property type="entry name" value="Alpha-L RNA-binding motif"/>
    <property type="match status" value="1"/>
</dbReference>
<sequence length="125" mass="14090">MNENGSVRLDKWLWAARFFKTRSLATDAVDSGKVKLGGDKVKPARAVRIGDVLDIDNGSDRWEVDVMNLSEVRGPATVARNLYEETDASVARRAEVAEHRRLYREPGADIKGRPTKRDRRQLGKL</sequence>
<dbReference type="InterPro" id="IPR002942">
    <property type="entry name" value="S4_RNA-bd"/>
</dbReference>
<dbReference type="GO" id="GO:0003677">
    <property type="term" value="F:DNA binding"/>
    <property type="evidence" value="ECO:0007669"/>
    <property type="project" value="UniProtKB-KW"/>
</dbReference>
<protein>
    <submittedName>
        <fullName evidence="7">RNA-binding S4 domain-containing protein</fullName>
    </submittedName>
</protein>
<evidence type="ECO:0000256" key="1">
    <source>
        <dbReference type="ARBA" id="ARBA00008396"/>
    </source>
</evidence>
<dbReference type="EMBL" id="WWCL01000003">
    <property type="protein sequence ID" value="MYN46637.1"/>
    <property type="molecule type" value="Genomic_DNA"/>
</dbReference>
<proteinExistence type="inferred from homology"/>
<feature type="compositionally biased region" description="Basic residues" evidence="5">
    <location>
        <begin position="113"/>
        <end position="125"/>
    </location>
</feature>
<dbReference type="InterPro" id="IPR025708">
    <property type="entry name" value="HSP15"/>
</dbReference>
<evidence type="ECO:0000256" key="4">
    <source>
        <dbReference type="PROSITE-ProRule" id="PRU00182"/>
    </source>
</evidence>
<dbReference type="Proteomes" id="UP000444316">
    <property type="component" value="Unassembled WGS sequence"/>
</dbReference>
<feature type="domain" description="RNA-binding S4" evidence="6">
    <location>
        <begin position="7"/>
        <end position="68"/>
    </location>
</feature>
<feature type="compositionally biased region" description="Basic and acidic residues" evidence="5">
    <location>
        <begin position="103"/>
        <end position="112"/>
    </location>
</feature>
<gene>
    <name evidence="7" type="ORF">GTP23_16440</name>
</gene>
<dbReference type="AlphaFoldDB" id="A0A845I381"/>
<keyword evidence="8" id="KW-1185">Reference proteome</keyword>
<comment type="similarity">
    <text evidence="1">Belongs to the HSP15 family.</text>
</comment>
<dbReference type="GO" id="GO:0034605">
    <property type="term" value="P:cellular response to heat"/>
    <property type="evidence" value="ECO:0007669"/>
    <property type="project" value="InterPro"/>
</dbReference>
<accession>A0A845I381</accession>
<evidence type="ECO:0000259" key="6">
    <source>
        <dbReference type="SMART" id="SM00363"/>
    </source>
</evidence>
<dbReference type="PROSITE" id="PS50889">
    <property type="entry name" value="S4"/>
    <property type="match status" value="1"/>
</dbReference>
<dbReference type="GO" id="GO:0043023">
    <property type="term" value="F:ribosomal large subunit binding"/>
    <property type="evidence" value="ECO:0007669"/>
    <property type="project" value="InterPro"/>
</dbReference>
<dbReference type="PIRSF" id="PIRSF016821">
    <property type="entry name" value="HSP15"/>
    <property type="match status" value="1"/>
</dbReference>
<comment type="caution">
    <text evidence="7">The sequence shown here is derived from an EMBL/GenBank/DDBJ whole genome shotgun (WGS) entry which is preliminary data.</text>
</comment>
<organism evidence="7 8">
    <name type="scientific">Duganella fentianensis</name>
    <dbReference type="NCBI Taxonomy" id="2692177"/>
    <lineage>
        <taxon>Bacteria</taxon>
        <taxon>Pseudomonadati</taxon>
        <taxon>Pseudomonadota</taxon>
        <taxon>Betaproteobacteria</taxon>
        <taxon>Burkholderiales</taxon>
        <taxon>Oxalobacteraceae</taxon>
        <taxon>Telluria group</taxon>
        <taxon>Duganella</taxon>
    </lineage>
</organism>
<evidence type="ECO:0000313" key="7">
    <source>
        <dbReference type="EMBL" id="MYN46637.1"/>
    </source>
</evidence>
<evidence type="ECO:0000313" key="8">
    <source>
        <dbReference type="Proteomes" id="UP000444316"/>
    </source>
</evidence>
<dbReference type="SMART" id="SM00363">
    <property type="entry name" value="S4"/>
    <property type="match status" value="1"/>
</dbReference>
<dbReference type="Pfam" id="PF01479">
    <property type="entry name" value="S4"/>
    <property type="match status" value="1"/>
</dbReference>